<evidence type="ECO:0000313" key="1">
    <source>
        <dbReference type="EMBL" id="GIE73672.1"/>
    </source>
</evidence>
<evidence type="ECO:0000313" key="2">
    <source>
        <dbReference type="Proteomes" id="UP000624709"/>
    </source>
</evidence>
<organism evidence="1 2">
    <name type="scientific">Actinoplanes palleronii</name>
    <dbReference type="NCBI Taxonomy" id="113570"/>
    <lineage>
        <taxon>Bacteria</taxon>
        <taxon>Bacillati</taxon>
        <taxon>Actinomycetota</taxon>
        <taxon>Actinomycetes</taxon>
        <taxon>Micromonosporales</taxon>
        <taxon>Micromonosporaceae</taxon>
        <taxon>Actinoplanes</taxon>
    </lineage>
</organism>
<comment type="caution">
    <text evidence="1">The sequence shown here is derived from an EMBL/GenBank/DDBJ whole genome shotgun (WGS) entry which is preliminary data.</text>
</comment>
<sequence length="123" mass="13309">MHPVPRYGLTVNSMTTDDLAWAPEACTLPTVDRPLRLAEFDDLFATALRGQQRVSPTLLRWHVDVAAEPVARDLTGRESGCCSFFTFSFAPDGDAVRLDVEVPDAHVAVLDALAVRAAAGMPT</sequence>
<keyword evidence="2" id="KW-1185">Reference proteome</keyword>
<evidence type="ECO:0008006" key="3">
    <source>
        <dbReference type="Google" id="ProtNLM"/>
    </source>
</evidence>
<proteinExistence type="predicted"/>
<name>A0ABQ4BSN8_9ACTN</name>
<dbReference type="Proteomes" id="UP000624709">
    <property type="component" value="Unassembled WGS sequence"/>
</dbReference>
<reference evidence="1 2" key="1">
    <citation type="submission" date="2021-01" db="EMBL/GenBank/DDBJ databases">
        <title>Whole genome shotgun sequence of Actinoplanes palleronii NBRC 14916.</title>
        <authorList>
            <person name="Komaki H."/>
            <person name="Tamura T."/>
        </authorList>
    </citation>
    <scope>NUCLEOTIDE SEQUENCE [LARGE SCALE GENOMIC DNA]</scope>
    <source>
        <strain evidence="1 2">NBRC 14916</strain>
    </source>
</reference>
<protein>
    <recommendedName>
        <fullName evidence="3">Arsenate reductase</fullName>
    </recommendedName>
</protein>
<dbReference type="EMBL" id="BOMS01000185">
    <property type="protein sequence ID" value="GIE73672.1"/>
    <property type="molecule type" value="Genomic_DNA"/>
</dbReference>
<gene>
    <name evidence="1" type="ORF">Apa02nite_097800</name>
</gene>
<accession>A0ABQ4BSN8</accession>